<evidence type="ECO:0000313" key="2">
    <source>
        <dbReference type="EMBL" id="SNZ28667.1"/>
    </source>
</evidence>
<protein>
    <submittedName>
        <fullName evidence="2">Type II restriction enzyme AvaI</fullName>
        <ecNumber evidence="2">3.1.21.4</ecNumber>
    </submittedName>
</protein>
<proteinExistence type="predicted"/>
<dbReference type="EC" id="3.1.21.4" evidence="2"/>
<dbReference type="REBASE" id="216943">
    <property type="entry name" value="Lac1533ORF13P"/>
</dbReference>
<dbReference type="InterPro" id="IPR011335">
    <property type="entry name" value="Restrct_endonuc-II-like"/>
</dbReference>
<gene>
    <name evidence="2" type="ORF">PLAC3_P12</name>
</gene>
<dbReference type="GO" id="GO:0009036">
    <property type="term" value="F:type II site-specific deoxyribonuclease activity"/>
    <property type="evidence" value="ECO:0007669"/>
    <property type="project" value="UniProtKB-EC"/>
</dbReference>
<reference evidence="2" key="1">
    <citation type="submission" date="2017-08" db="EMBL/GenBank/DDBJ databases">
        <authorList>
            <person name="de Groot N.N."/>
        </authorList>
    </citation>
    <scope>NUCLEOTIDE SEQUENCE</scope>
    <source>
        <strain evidence="2">ACA-DC 1533</strain>
    </source>
</reference>
<dbReference type="EMBL" id="LT907846">
    <property type="protein sequence ID" value="SNZ28667.1"/>
    <property type="molecule type" value="Genomic_DNA"/>
</dbReference>
<dbReference type="GO" id="GO:0003677">
    <property type="term" value="F:DNA binding"/>
    <property type="evidence" value="ECO:0007669"/>
    <property type="project" value="InterPro"/>
</dbReference>
<dbReference type="Gene3D" id="1.10.238.90">
    <property type="entry name" value="Restriction endonuclease BsobI, helical domain"/>
    <property type="match status" value="1"/>
</dbReference>
<name>A0A285PJ77_9LACO</name>
<dbReference type="GO" id="GO:0009307">
    <property type="term" value="P:DNA restriction-modification system"/>
    <property type="evidence" value="ECO:0007669"/>
    <property type="project" value="InterPro"/>
</dbReference>
<sequence length="313" mass="35272">MKFKNKSISSSKDLITRHEQTRKGFLEFALHKNALATPYVDRANVLMQDLKTIDSPNEIINLENSRSALITAAGISKKASKYLNAQDLNDALKQLINKHLAPAGENFREEAVYRFLLTKGDALGGQMRNLVGRIAQGRLVQRISSVLENMGNSPYFFSNTSKTWSTDISDFEDVKAMYWIYNNHEYVLGFNLNIPKIGKNIDINLFQGNKEKYLKELTQDENALMMCGELKGGIDPAGADEHWKTGNSSLQRDRDAFKNNILTSFVGAAIEKSMADEIYSQLQSGILSNAANLYKEDQLTTYSTWLIKGCRYD</sequence>
<dbReference type="InterPro" id="IPR043091">
    <property type="entry name" value="Restr_endonucII_AvaI/BsoBI_hel"/>
</dbReference>
<dbReference type="RefSeq" id="WP_159372557.1">
    <property type="nucleotide sequence ID" value="NZ_LT907846.1"/>
</dbReference>
<dbReference type="Gene3D" id="3.40.91.10">
    <property type="match status" value="1"/>
</dbReference>
<keyword evidence="1 2" id="KW-0378">Hydrolase</keyword>
<evidence type="ECO:0000256" key="1">
    <source>
        <dbReference type="ARBA" id="ARBA00022801"/>
    </source>
</evidence>
<dbReference type="CDD" id="cd22315">
    <property type="entry name" value="BsoBI-like"/>
    <property type="match status" value="1"/>
</dbReference>
<dbReference type="AlphaFoldDB" id="A0A285PJ77"/>
<dbReference type="Pfam" id="PF09194">
    <property type="entry name" value="Endonuc-BsobI"/>
    <property type="match status" value="1"/>
</dbReference>
<dbReference type="SUPFAM" id="SSF52980">
    <property type="entry name" value="Restriction endonuclease-like"/>
    <property type="match status" value="1"/>
</dbReference>
<dbReference type="InterPro" id="IPR015277">
    <property type="entry name" value="Restrct_endonuc_II_AvaI/BsoBI"/>
</dbReference>
<accession>A0A285PJ77</accession>
<organism evidence="2">
    <name type="scientific">Ligilactobacillus acidipiscis</name>
    <dbReference type="NCBI Taxonomy" id="89059"/>
    <lineage>
        <taxon>Bacteria</taxon>
        <taxon>Bacillati</taxon>
        <taxon>Bacillota</taxon>
        <taxon>Bacilli</taxon>
        <taxon>Lactobacillales</taxon>
        <taxon>Lactobacillaceae</taxon>
        <taxon>Ligilactobacillus</taxon>
    </lineage>
</organism>